<evidence type="ECO:0008006" key="4">
    <source>
        <dbReference type="Google" id="ProtNLM"/>
    </source>
</evidence>
<protein>
    <recommendedName>
        <fullName evidence="4">Retrotransposon gag domain-containing protein</fullName>
    </recommendedName>
</protein>
<dbReference type="PANTHER" id="PTHR34222">
    <property type="entry name" value="GAG_PRE-INTEGRS DOMAIN-CONTAINING PROTEIN"/>
    <property type="match status" value="1"/>
</dbReference>
<dbReference type="EMBL" id="JAJFAZ020000004">
    <property type="protein sequence ID" value="KAI5333430.1"/>
    <property type="molecule type" value="Genomic_DNA"/>
</dbReference>
<sequence>MVFSWIVNTLDPEIRDSVIYYTIAREIWEDLHERFSQSNAPHIFQLQPETSYLTQDQLSVVAYYTKLKGLWDELASYTDSSTCICAAHGDRNKLMQFLMGLNESYSAVRGQILLMNPLPSVRQAYASISQEEKQHKLGASRAAAGTSDTAAMTVRTGRPNQDRSTNREDRSTDRSDQNRSQTSNRDDRCARSSKNRPHCTHCDDYGHHIDTCWKLHGYPEGHPCHKPKKNHGGPSSNVSEGPTKDEMQSVMSSLLDLQIQQMLAIMHDKPMPDKKSQCRD</sequence>
<dbReference type="AlphaFoldDB" id="A0AAD4Z5C8"/>
<gene>
    <name evidence="2" type="ORF">L3X38_023561</name>
</gene>
<reference evidence="2 3" key="1">
    <citation type="journal article" date="2022" name="G3 (Bethesda)">
        <title>Whole-genome sequence and methylome profiling of the almond [Prunus dulcis (Mill.) D.A. Webb] cultivar 'Nonpareil'.</title>
        <authorList>
            <person name="D'Amico-Willman K.M."/>
            <person name="Ouma W.Z."/>
            <person name="Meulia T."/>
            <person name="Sideli G.M."/>
            <person name="Gradziel T.M."/>
            <person name="Fresnedo-Ramirez J."/>
        </authorList>
    </citation>
    <scope>NUCLEOTIDE SEQUENCE [LARGE SCALE GENOMIC DNA]</scope>
    <source>
        <strain evidence="2">Clone GOH B32 T37-40</strain>
    </source>
</reference>
<organism evidence="2 3">
    <name type="scientific">Prunus dulcis</name>
    <name type="common">Almond</name>
    <name type="synonym">Amygdalus dulcis</name>
    <dbReference type="NCBI Taxonomy" id="3755"/>
    <lineage>
        <taxon>Eukaryota</taxon>
        <taxon>Viridiplantae</taxon>
        <taxon>Streptophyta</taxon>
        <taxon>Embryophyta</taxon>
        <taxon>Tracheophyta</taxon>
        <taxon>Spermatophyta</taxon>
        <taxon>Magnoliopsida</taxon>
        <taxon>eudicotyledons</taxon>
        <taxon>Gunneridae</taxon>
        <taxon>Pentapetalae</taxon>
        <taxon>rosids</taxon>
        <taxon>fabids</taxon>
        <taxon>Rosales</taxon>
        <taxon>Rosaceae</taxon>
        <taxon>Amygdaloideae</taxon>
        <taxon>Amygdaleae</taxon>
        <taxon>Prunus</taxon>
    </lineage>
</organism>
<accession>A0AAD4Z5C8</accession>
<dbReference type="PANTHER" id="PTHR34222:SF99">
    <property type="entry name" value="PROTEIN, PUTATIVE-RELATED"/>
    <property type="match status" value="1"/>
</dbReference>
<name>A0AAD4Z5C8_PRUDU</name>
<evidence type="ECO:0000313" key="2">
    <source>
        <dbReference type="EMBL" id="KAI5333430.1"/>
    </source>
</evidence>
<proteinExistence type="predicted"/>
<feature type="compositionally biased region" description="Basic and acidic residues" evidence="1">
    <location>
        <begin position="160"/>
        <end position="177"/>
    </location>
</feature>
<evidence type="ECO:0000256" key="1">
    <source>
        <dbReference type="SAM" id="MobiDB-lite"/>
    </source>
</evidence>
<feature type="region of interest" description="Disordered" evidence="1">
    <location>
        <begin position="224"/>
        <end position="247"/>
    </location>
</feature>
<feature type="region of interest" description="Disordered" evidence="1">
    <location>
        <begin position="136"/>
        <end position="201"/>
    </location>
</feature>
<keyword evidence="3" id="KW-1185">Reference proteome</keyword>
<comment type="caution">
    <text evidence="2">The sequence shown here is derived from an EMBL/GenBank/DDBJ whole genome shotgun (WGS) entry which is preliminary data.</text>
</comment>
<evidence type="ECO:0000313" key="3">
    <source>
        <dbReference type="Proteomes" id="UP001054821"/>
    </source>
</evidence>
<dbReference type="Proteomes" id="UP001054821">
    <property type="component" value="Chromosome 4"/>
</dbReference>